<evidence type="ECO:0000313" key="4">
    <source>
        <dbReference type="EMBL" id="RJG01998.1"/>
    </source>
</evidence>
<feature type="active site" evidence="1">
    <location>
        <position position="211"/>
    </location>
</feature>
<dbReference type="GO" id="GO:0005524">
    <property type="term" value="F:ATP binding"/>
    <property type="evidence" value="ECO:0007669"/>
    <property type="project" value="UniProtKB-KW"/>
</dbReference>
<dbReference type="AlphaFoldDB" id="A0A3A3G0K9"/>
<keyword evidence="2" id="KW-0067">ATP-binding</keyword>
<protein>
    <submittedName>
        <fullName evidence="4">Fic family protein</fullName>
    </submittedName>
</protein>
<keyword evidence="5" id="KW-1185">Reference proteome</keyword>
<dbReference type="InterPro" id="IPR025230">
    <property type="entry name" value="DUF4172"/>
</dbReference>
<dbReference type="PROSITE" id="PS51459">
    <property type="entry name" value="FIDO"/>
    <property type="match status" value="1"/>
</dbReference>
<sequence>MNSPHSAKYIWQQPGWPALRYDLATLAPELGAARRAQGSVLGRAEAIGLEQLASITNAIWVDEVIATAAIEGEALNLDAVRSSVARKLGLGEGGPVARNVDGLVDVMHDAGSAFADRLDADRLCRWHSALFPGGTSGIRRIEVGRYRSFSDPMQIISGRPGKEVIHYEAPPSARVAAEMDAFIDWFNSSATAGEDGLIRAALAHLWFETIHPFEDGNGRIGRAIVDLALAQDLGAATRLYSMSRQLRENRRAYYDALNQAQSGALDVTGWVAWFAHQFAEACEKSGQIIQAALAKQRFWAQHAGVPLNERQRKAIQKLLDVGDSGFQGGLSAEKYGAITGASKATATRDLTALAEHGLLFVSGQGRSTRYALKRD</sequence>
<name>A0A3A3G0K9_9BURK</name>
<feature type="binding site" evidence="2">
    <location>
        <begin position="253"/>
        <end position="254"/>
    </location>
    <ligand>
        <name>ATP</name>
        <dbReference type="ChEBI" id="CHEBI:30616"/>
    </ligand>
</feature>
<dbReference type="InterPro" id="IPR003812">
    <property type="entry name" value="Fido"/>
</dbReference>
<evidence type="ECO:0000259" key="3">
    <source>
        <dbReference type="PROSITE" id="PS51459"/>
    </source>
</evidence>
<feature type="binding site" evidence="2">
    <location>
        <begin position="215"/>
        <end position="222"/>
    </location>
    <ligand>
        <name>ATP</name>
        <dbReference type="ChEBI" id="CHEBI:30616"/>
    </ligand>
</feature>
<dbReference type="RefSeq" id="WP_119785460.1">
    <property type="nucleotide sequence ID" value="NZ_QYUQ01000002.1"/>
</dbReference>
<dbReference type="SUPFAM" id="SSF140931">
    <property type="entry name" value="Fic-like"/>
    <property type="match status" value="1"/>
</dbReference>
<dbReference type="InterPro" id="IPR036597">
    <property type="entry name" value="Fido-like_dom_sf"/>
</dbReference>
<dbReference type="Gene3D" id="1.10.3290.10">
    <property type="entry name" value="Fido-like domain"/>
    <property type="match status" value="1"/>
</dbReference>
<keyword evidence="2" id="KW-0547">Nucleotide-binding</keyword>
<dbReference type="EMBL" id="QYUQ01000002">
    <property type="protein sequence ID" value="RJG01998.1"/>
    <property type="molecule type" value="Genomic_DNA"/>
</dbReference>
<dbReference type="PANTHER" id="PTHR13504:SF33">
    <property type="entry name" value="FIC FAMILY PROTEIN"/>
    <property type="match status" value="1"/>
</dbReference>
<dbReference type="PANTHER" id="PTHR13504">
    <property type="entry name" value="FIDO DOMAIN-CONTAINING PROTEIN DDB_G0283145"/>
    <property type="match status" value="1"/>
</dbReference>
<dbReference type="InterPro" id="IPR036388">
    <property type="entry name" value="WH-like_DNA-bd_sf"/>
</dbReference>
<dbReference type="Pfam" id="PF13776">
    <property type="entry name" value="DUF4172"/>
    <property type="match status" value="1"/>
</dbReference>
<dbReference type="Proteomes" id="UP000266327">
    <property type="component" value="Unassembled WGS sequence"/>
</dbReference>
<evidence type="ECO:0000256" key="2">
    <source>
        <dbReference type="PIRSR" id="PIRSR640198-2"/>
    </source>
</evidence>
<comment type="caution">
    <text evidence="4">The sequence shown here is derived from an EMBL/GenBank/DDBJ whole genome shotgun (WGS) entry which is preliminary data.</text>
</comment>
<organism evidence="4 5">
    <name type="scientific">Noviherbaspirillum sedimenti</name>
    <dbReference type="NCBI Taxonomy" id="2320865"/>
    <lineage>
        <taxon>Bacteria</taxon>
        <taxon>Pseudomonadati</taxon>
        <taxon>Pseudomonadota</taxon>
        <taxon>Betaproteobacteria</taxon>
        <taxon>Burkholderiales</taxon>
        <taxon>Oxalobacteraceae</taxon>
        <taxon>Noviherbaspirillum</taxon>
    </lineage>
</organism>
<evidence type="ECO:0000256" key="1">
    <source>
        <dbReference type="PIRSR" id="PIRSR640198-1"/>
    </source>
</evidence>
<proteinExistence type="predicted"/>
<gene>
    <name evidence="4" type="ORF">D3878_10755</name>
</gene>
<accession>A0A3A3G0K9</accession>
<dbReference type="InterPro" id="IPR040198">
    <property type="entry name" value="Fido_containing"/>
</dbReference>
<reference evidence="5" key="1">
    <citation type="submission" date="2018-09" db="EMBL/GenBank/DDBJ databases">
        <authorList>
            <person name="Zhu H."/>
        </authorList>
    </citation>
    <scope>NUCLEOTIDE SEQUENCE [LARGE SCALE GENOMIC DNA]</scope>
    <source>
        <strain evidence="5">K1S02-23</strain>
    </source>
</reference>
<evidence type="ECO:0000313" key="5">
    <source>
        <dbReference type="Proteomes" id="UP000266327"/>
    </source>
</evidence>
<dbReference type="OrthoDB" id="9813719at2"/>
<feature type="domain" description="Fido" evidence="3">
    <location>
        <begin position="118"/>
        <end position="276"/>
    </location>
</feature>
<dbReference type="Gene3D" id="1.10.10.10">
    <property type="entry name" value="Winged helix-like DNA-binding domain superfamily/Winged helix DNA-binding domain"/>
    <property type="match status" value="1"/>
</dbReference>
<dbReference type="Pfam" id="PF02661">
    <property type="entry name" value="Fic"/>
    <property type="match status" value="1"/>
</dbReference>